<keyword evidence="3" id="KW-1185">Reference proteome</keyword>
<dbReference type="EMBL" id="PGFF01000001">
    <property type="protein sequence ID" value="PJJ71533.1"/>
    <property type="molecule type" value="Genomic_DNA"/>
</dbReference>
<dbReference type="NCBIfam" id="NF002805">
    <property type="entry name" value="PRK02947.1"/>
    <property type="match status" value="1"/>
</dbReference>
<dbReference type="RefSeq" id="WP_100363826.1">
    <property type="nucleotide sequence ID" value="NZ_PGFF01000001.1"/>
</dbReference>
<dbReference type="GO" id="GO:0097367">
    <property type="term" value="F:carbohydrate derivative binding"/>
    <property type="evidence" value="ECO:0007669"/>
    <property type="project" value="InterPro"/>
</dbReference>
<dbReference type="OrthoDB" id="9813831at2"/>
<dbReference type="InterPro" id="IPR001347">
    <property type="entry name" value="SIS_dom"/>
</dbReference>
<dbReference type="PANTHER" id="PTHR30390:SF7">
    <property type="entry name" value="PHOSPHOHEPTOSE ISOMERASE"/>
    <property type="match status" value="1"/>
</dbReference>
<feature type="domain" description="SIS" evidence="1">
    <location>
        <begin position="29"/>
        <end position="202"/>
    </location>
</feature>
<comment type="caution">
    <text evidence="2">The sequence shown here is derived from an EMBL/GenBank/DDBJ whole genome shotgun (WGS) entry which is preliminary data.</text>
</comment>
<gene>
    <name evidence="2" type="ORF">CLV46_1082</name>
</gene>
<protein>
    <submittedName>
        <fullName evidence="2">Putative phosphosugar-binding protein</fullName>
    </submittedName>
</protein>
<dbReference type="GO" id="GO:1901135">
    <property type="term" value="P:carbohydrate derivative metabolic process"/>
    <property type="evidence" value="ECO:0007669"/>
    <property type="project" value="InterPro"/>
</dbReference>
<dbReference type="InterPro" id="IPR046348">
    <property type="entry name" value="SIS_dom_sf"/>
</dbReference>
<dbReference type="Pfam" id="PF13580">
    <property type="entry name" value="SIS_2"/>
    <property type="match status" value="1"/>
</dbReference>
<proteinExistence type="predicted"/>
<dbReference type="SUPFAM" id="SSF53697">
    <property type="entry name" value="SIS domain"/>
    <property type="match status" value="1"/>
</dbReference>
<name>A0A2M9CHY8_9MICO</name>
<sequence>MAVTRDLADLVTDVCERNADGVRAVAEAIVASGRNGGLVRAAGAGHSLAAVLETFFRAGGLAHVRPLWHPRVLPLYGARTATAAEREPGLGREVAEAADIQPVDTVIVFSTSGINPYPVEVAQVARNAGATVVAMTSREASAAAPLRAGQRLFEIADIVLDTGVAPGDVSWPPSAPVTAPTSSLANVALWTAVLREVHELNPETPRWRSANMAGNDDANAKLEQRFSPQIPEI</sequence>
<dbReference type="Gene3D" id="3.40.50.10490">
    <property type="entry name" value="Glucose-6-phosphate isomerase like protein, domain 1"/>
    <property type="match status" value="1"/>
</dbReference>
<evidence type="ECO:0000259" key="1">
    <source>
        <dbReference type="PROSITE" id="PS51464"/>
    </source>
</evidence>
<dbReference type="PROSITE" id="PS51464">
    <property type="entry name" value="SIS"/>
    <property type="match status" value="1"/>
</dbReference>
<dbReference type="AlphaFoldDB" id="A0A2M9CHY8"/>
<dbReference type="Proteomes" id="UP000228758">
    <property type="component" value="Unassembled WGS sequence"/>
</dbReference>
<reference evidence="2 3" key="1">
    <citation type="submission" date="2017-11" db="EMBL/GenBank/DDBJ databases">
        <title>Genomic Encyclopedia of Archaeal and Bacterial Type Strains, Phase II (KMG-II): From Individual Species to Whole Genera.</title>
        <authorList>
            <person name="Goeker M."/>
        </authorList>
    </citation>
    <scope>NUCLEOTIDE SEQUENCE [LARGE SCALE GENOMIC DNA]</scope>
    <source>
        <strain evidence="2 3">DSM 27393</strain>
    </source>
</reference>
<organism evidence="2 3">
    <name type="scientific">Diaminobutyricimonas aerilata</name>
    <dbReference type="NCBI Taxonomy" id="1162967"/>
    <lineage>
        <taxon>Bacteria</taxon>
        <taxon>Bacillati</taxon>
        <taxon>Actinomycetota</taxon>
        <taxon>Actinomycetes</taxon>
        <taxon>Micrococcales</taxon>
        <taxon>Microbacteriaceae</taxon>
        <taxon>Diaminobutyricimonas</taxon>
    </lineage>
</organism>
<evidence type="ECO:0000313" key="2">
    <source>
        <dbReference type="EMBL" id="PJJ71533.1"/>
    </source>
</evidence>
<dbReference type="PANTHER" id="PTHR30390">
    <property type="entry name" value="SEDOHEPTULOSE 7-PHOSPHATE ISOMERASE / DNAA INITIATOR-ASSOCIATING FACTOR FOR REPLICATION INITIATION"/>
    <property type="match status" value="1"/>
</dbReference>
<accession>A0A2M9CHY8</accession>
<dbReference type="InterPro" id="IPR050099">
    <property type="entry name" value="SIS_GmhA/DiaA_subfam"/>
</dbReference>
<evidence type="ECO:0000313" key="3">
    <source>
        <dbReference type="Proteomes" id="UP000228758"/>
    </source>
</evidence>